<keyword evidence="5 11" id="KW-0812">Transmembrane</keyword>
<dbReference type="GO" id="GO:0046474">
    <property type="term" value="P:glycerophospholipid biosynthetic process"/>
    <property type="evidence" value="ECO:0007669"/>
    <property type="project" value="TreeGrafter"/>
</dbReference>
<name>A0A382T3L9_9ZZZZ</name>
<dbReference type="EMBL" id="UINC01133624">
    <property type="protein sequence ID" value="SVD16666.1"/>
    <property type="molecule type" value="Genomic_DNA"/>
</dbReference>
<evidence type="ECO:0000256" key="9">
    <source>
        <dbReference type="ARBA" id="ARBA00023209"/>
    </source>
</evidence>
<evidence type="ECO:0000256" key="3">
    <source>
        <dbReference type="ARBA" id="ARBA00022516"/>
    </source>
</evidence>
<gene>
    <name evidence="12" type="ORF">METZ01_LOCUS369520</name>
</gene>
<evidence type="ECO:0000256" key="5">
    <source>
        <dbReference type="ARBA" id="ARBA00022692"/>
    </source>
</evidence>
<feature type="transmembrane region" description="Helical" evidence="11">
    <location>
        <begin position="136"/>
        <end position="153"/>
    </location>
</feature>
<evidence type="ECO:0000256" key="10">
    <source>
        <dbReference type="ARBA" id="ARBA00023264"/>
    </source>
</evidence>
<reference evidence="12" key="1">
    <citation type="submission" date="2018-05" db="EMBL/GenBank/DDBJ databases">
        <authorList>
            <person name="Lanie J.A."/>
            <person name="Ng W.-L."/>
            <person name="Kazmierczak K.M."/>
            <person name="Andrzejewski T.M."/>
            <person name="Davidsen T.M."/>
            <person name="Wayne K.J."/>
            <person name="Tettelin H."/>
            <person name="Glass J.I."/>
            <person name="Rusch D."/>
            <person name="Podicherti R."/>
            <person name="Tsui H.-C.T."/>
            <person name="Winkler M.E."/>
        </authorList>
    </citation>
    <scope>NUCLEOTIDE SEQUENCE</scope>
</reference>
<keyword evidence="3" id="KW-0444">Lipid biosynthesis</keyword>
<dbReference type="PIRSF" id="PIRSF000847">
    <property type="entry name" value="Phos_ph_gly_syn"/>
    <property type="match status" value="1"/>
</dbReference>
<evidence type="ECO:0000256" key="2">
    <source>
        <dbReference type="ARBA" id="ARBA00010441"/>
    </source>
</evidence>
<evidence type="ECO:0008006" key="13">
    <source>
        <dbReference type="Google" id="ProtNLM"/>
    </source>
</evidence>
<dbReference type="PROSITE" id="PS00379">
    <property type="entry name" value="CDP_ALCOHOL_P_TRANSF"/>
    <property type="match status" value="1"/>
</dbReference>
<feature type="transmembrane region" description="Helical" evidence="11">
    <location>
        <begin position="104"/>
        <end position="124"/>
    </location>
</feature>
<proteinExistence type="inferred from homology"/>
<dbReference type="InterPro" id="IPR050324">
    <property type="entry name" value="CDP-alcohol_PTase-I"/>
</dbReference>
<dbReference type="InterPro" id="IPR004570">
    <property type="entry name" value="Phosphatidylglycerol_P_synth"/>
</dbReference>
<protein>
    <recommendedName>
        <fullName evidence="13">CDP-diacylglycerol--glycerol-3-phosphate 3-phosphatidyltransferase</fullName>
    </recommendedName>
</protein>
<keyword evidence="6 11" id="KW-1133">Transmembrane helix</keyword>
<evidence type="ECO:0000256" key="7">
    <source>
        <dbReference type="ARBA" id="ARBA00023098"/>
    </source>
</evidence>
<feature type="transmembrane region" description="Helical" evidence="11">
    <location>
        <begin position="48"/>
        <end position="67"/>
    </location>
</feature>
<sequence>MKKILNIKKKYMSNPSKVLTLANVISMLRAAAAIPIIYTLNFPEMRTITAGIVILAILSDALDGYFARKAHEVTHIGMWLDPIADFIIITAVVLYLVILEIFPLWFFIFYIVRHFLIAVPALYFANTGKYILHSNWWGKWTTGITALTVFLHIFEFDSIWWLKEVSLYTAFALSLVSWFIYYKDYYHVIKEN</sequence>
<accession>A0A382T3L9</accession>
<dbReference type="InterPro" id="IPR043130">
    <property type="entry name" value="CDP-OH_PTrfase_TM_dom"/>
</dbReference>
<dbReference type="PANTHER" id="PTHR14269">
    <property type="entry name" value="CDP-DIACYLGLYCEROL--GLYCEROL-3-PHOSPHATE 3-PHOSPHATIDYLTRANSFERASE-RELATED"/>
    <property type="match status" value="1"/>
</dbReference>
<dbReference type="GO" id="GO:0016020">
    <property type="term" value="C:membrane"/>
    <property type="evidence" value="ECO:0007669"/>
    <property type="project" value="UniProtKB-SubCell"/>
</dbReference>
<evidence type="ECO:0000256" key="11">
    <source>
        <dbReference type="SAM" id="Phobius"/>
    </source>
</evidence>
<dbReference type="InterPro" id="IPR048254">
    <property type="entry name" value="CDP_ALCOHOL_P_TRANSF_CS"/>
</dbReference>
<feature type="transmembrane region" description="Helical" evidence="11">
    <location>
        <begin position="79"/>
        <end position="98"/>
    </location>
</feature>
<dbReference type="AlphaFoldDB" id="A0A382T3L9"/>
<keyword evidence="8 11" id="KW-0472">Membrane</keyword>
<evidence type="ECO:0000256" key="8">
    <source>
        <dbReference type="ARBA" id="ARBA00023136"/>
    </source>
</evidence>
<keyword evidence="4" id="KW-0808">Transferase</keyword>
<dbReference type="GO" id="GO:0008444">
    <property type="term" value="F:CDP-diacylglycerol-glycerol-3-phosphate 3-phosphatidyltransferase activity"/>
    <property type="evidence" value="ECO:0007669"/>
    <property type="project" value="InterPro"/>
</dbReference>
<evidence type="ECO:0000256" key="4">
    <source>
        <dbReference type="ARBA" id="ARBA00022679"/>
    </source>
</evidence>
<comment type="similarity">
    <text evidence="2">Belongs to the CDP-alcohol phosphatidyltransferase class-I family.</text>
</comment>
<organism evidence="12">
    <name type="scientific">marine metagenome</name>
    <dbReference type="NCBI Taxonomy" id="408172"/>
    <lineage>
        <taxon>unclassified sequences</taxon>
        <taxon>metagenomes</taxon>
        <taxon>ecological metagenomes</taxon>
    </lineage>
</organism>
<evidence type="ECO:0000256" key="6">
    <source>
        <dbReference type="ARBA" id="ARBA00022989"/>
    </source>
</evidence>
<dbReference type="PANTHER" id="PTHR14269:SF62">
    <property type="entry name" value="CDP-DIACYLGLYCEROL--GLYCEROL-3-PHOSPHATE 3-PHOSPHATIDYLTRANSFERASE 1, CHLOROPLASTIC"/>
    <property type="match status" value="1"/>
</dbReference>
<keyword evidence="7" id="KW-0443">Lipid metabolism</keyword>
<dbReference type="Gene3D" id="1.20.120.1760">
    <property type="match status" value="1"/>
</dbReference>
<keyword evidence="9" id="KW-0594">Phospholipid biosynthesis</keyword>
<evidence type="ECO:0000256" key="1">
    <source>
        <dbReference type="ARBA" id="ARBA00004141"/>
    </source>
</evidence>
<feature type="transmembrane region" description="Helical" evidence="11">
    <location>
        <begin position="165"/>
        <end position="182"/>
    </location>
</feature>
<dbReference type="InterPro" id="IPR000462">
    <property type="entry name" value="CDP-OH_P_trans"/>
</dbReference>
<keyword evidence="10" id="KW-1208">Phospholipid metabolism</keyword>
<dbReference type="Pfam" id="PF01066">
    <property type="entry name" value="CDP-OH_P_transf"/>
    <property type="match status" value="1"/>
</dbReference>
<comment type="subcellular location">
    <subcellularLocation>
        <location evidence="1">Membrane</location>
        <topology evidence="1">Multi-pass membrane protein</topology>
    </subcellularLocation>
</comment>
<evidence type="ECO:0000313" key="12">
    <source>
        <dbReference type="EMBL" id="SVD16666.1"/>
    </source>
</evidence>